<organism evidence="6 7">
    <name type="scientific">Limnobacter humi</name>
    <dbReference type="NCBI Taxonomy" id="1778671"/>
    <lineage>
        <taxon>Bacteria</taxon>
        <taxon>Pseudomonadati</taxon>
        <taxon>Pseudomonadota</taxon>
        <taxon>Betaproteobacteria</taxon>
        <taxon>Burkholderiales</taxon>
        <taxon>Burkholderiaceae</taxon>
        <taxon>Limnobacter</taxon>
    </lineage>
</organism>
<dbReference type="EMBL" id="JANIGO010000002">
    <property type="protein sequence ID" value="MCQ8896470.1"/>
    <property type="molecule type" value="Genomic_DNA"/>
</dbReference>
<gene>
    <name evidence="6" type="ORF">NQT62_08500</name>
</gene>
<dbReference type="RefSeq" id="WP_256764249.1">
    <property type="nucleotide sequence ID" value="NZ_JANIGO010000002.1"/>
</dbReference>
<protein>
    <submittedName>
        <fullName evidence="6">MBL fold metallo-hydrolase</fullName>
    </submittedName>
</protein>
<dbReference type="Proteomes" id="UP001204142">
    <property type="component" value="Unassembled WGS sequence"/>
</dbReference>
<dbReference type="InterPro" id="IPR052195">
    <property type="entry name" value="Bact_Alkyl/Aryl-Sulfatase"/>
</dbReference>
<keyword evidence="1" id="KW-0479">Metal-binding</keyword>
<accession>A0ABT1WG24</accession>
<feature type="domain" description="Metallo-beta-lactamase" evidence="5">
    <location>
        <begin position="139"/>
        <end position="360"/>
    </location>
</feature>
<dbReference type="SUPFAM" id="SSF56281">
    <property type="entry name" value="Metallo-hydrolase/oxidoreductase"/>
    <property type="match status" value="1"/>
</dbReference>
<dbReference type="CDD" id="cd07710">
    <property type="entry name" value="arylsulfatase_Sdsa1-like_MBL-fold"/>
    <property type="match status" value="1"/>
</dbReference>
<dbReference type="SUPFAM" id="SSF55718">
    <property type="entry name" value="SCP-like"/>
    <property type="match status" value="1"/>
</dbReference>
<dbReference type="InterPro" id="IPR036866">
    <property type="entry name" value="RibonucZ/Hydroxyglut_hydro"/>
</dbReference>
<dbReference type="PANTHER" id="PTHR43223">
    <property type="entry name" value="ALKYL/ARYL-SULFATASE"/>
    <property type="match status" value="1"/>
</dbReference>
<sequence>MKAPMSPVTTPIGRFAQHTLPLGLLLALAACSKTPSTAVDTHSAASATVQTVNADVAKLPFMDQNQSLEDAQRGLVAKPTGQIKNAAGKVIWDFDAFNFLQGPAPSTVNPSLWKQAIQNNQVGLFKVVDGIYQLRGFDLANMTLIEGKTGWIVVDTLTSEETARYAIDFARKHLGNKPITGIVFTHSHIDHFGGVLGLVSAKEVKERNIPVVAPEGFMEEATSENVLVGPAMARRSIYMYGNTLPRSAEGLVDNGLGKAVAYGTVGILPPTVLVKGKAQTVSLDGLDFEFHNVPGSEAPAEFVFYLPQYKAFGAAELFGHTLHNLYTLRGAKVRDALKWSNYMNDAMQYAADAEVSFHQHNWPVWGKANIANFMEKQRDTYKFLHDQTVHQLNQGLTASEISEAVKLPKSLNEFMSTRGYYGTVSHNVKAVYQFYMGWYDANPANLNPLPPVEQAKRYVALAGGESNVLKAAQAAYDKGEYRWSAELLKHAVYANPDSKPARELQAQCFEQMGYMAESGPWRNVYLTGAKELRQGAPKDAIKRNQLLNMLEQTPVERFLEAMSAAVNAEKAEGEDLTINLSFSDTGENYVLHIKNSVLHHTLAPRSKEAAGTLVLTKPFFLQMMIGEAGAKDLLLSDQTKIEGSTLKVGKFFGMLDKAEGNFNIVTP</sequence>
<dbReference type="InterPro" id="IPR036527">
    <property type="entry name" value="SCP2_sterol-bd_dom_sf"/>
</dbReference>
<proteinExistence type="inferred from homology"/>
<dbReference type="Pfam" id="PF14864">
    <property type="entry name" value="Alkyl_sulf_C"/>
    <property type="match status" value="1"/>
</dbReference>
<keyword evidence="3" id="KW-0862">Zinc</keyword>
<dbReference type="InterPro" id="IPR038536">
    <property type="entry name" value="Alkyl/aryl-sulf_dimr_sf"/>
</dbReference>
<dbReference type="Gene3D" id="3.60.15.30">
    <property type="entry name" value="Metallo-beta-lactamase domain"/>
    <property type="match status" value="1"/>
</dbReference>
<name>A0ABT1WG24_9BURK</name>
<dbReference type="Pfam" id="PF00753">
    <property type="entry name" value="Lactamase_B"/>
    <property type="match status" value="1"/>
</dbReference>
<evidence type="ECO:0000256" key="3">
    <source>
        <dbReference type="ARBA" id="ARBA00022833"/>
    </source>
</evidence>
<dbReference type="Pfam" id="PF14863">
    <property type="entry name" value="Alkyl_sulf_dimr"/>
    <property type="match status" value="1"/>
</dbReference>
<dbReference type="InterPro" id="IPR029229">
    <property type="entry name" value="Alkyl_sulf_C"/>
</dbReference>
<evidence type="ECO:0000256" key="4">
    <source>
        <dbReference type="ARBA" id="ARBA00033751"/>
    </source>
</evidence>
<evidence type="ECO:0000313" key="6">
    <source>
        <dbReference type="EMBL" id="MCQ8896470.1"/>
    </source>
</evidence>
<dbReference type="SMART" id="SM00849">
    <property type="entry name" value="Lactamase_B"/>
    <property type="match status" value="1"/>
</dbReference>
<comment type="caution">
    <text evidence="6">The sequence shown here is derived from an EMBL/GenBank/DDBJ whole genome shotgun (WGS) entry which is preliminary data.</text>
</comment>
<dbReference type="InterPro" id="IPR001279">
    <property type="entry name" value="Metallo-B-lactamas"/>
</dbReference>
<dbReference type="InterPro" id="IPR029228">
    <property type="entry name" value="Alkyl_sulf_dimr"/>
</dbReference>
<dbReference type="InterPro" id="IPR044097">
    <property type="entry name" value="Bds1/SdsA1_MBL-fold"/>
</dbReference>
<dbReference type="PROSITE" id="PS51257">
    <property type="entry name" value="PROKAR_LIPOPROTEIN"/>
    <property type="match status" value="1"/>
</dbReference>
<keyword evidence="7" id="KW-1185">Reference proteome</keyword>
<keyword evidence="2" id="KW-0378">Hydrolase</keyword>
<dbReference type="Gene3D" id="1.25.40.880">
    <property type="entry name" value="Alkyl sulfatase, dimerisation domain"/>
    <property type="match status" value="1"/>
</dbReference>
<dbReference type="Gene3D" id="3.30.1050.10">
    <property type="entry name" value="SCP2 sterol-binding domain"/>
    <property type="match status" value="1"/>
</dbReference>
<comment type="similarity">
    <text evidence="4">Belongs to the metallo-beta-lactamase superfamily. Type III sulfatase family.</text>
</comment>
<dbReference type="PANTHER" id="PTHR43223:SF1">
    <property type="entry name" value="ALKYL_ARYL-SULFATASE BDS1"/>
    <property type="match status" value="1"/>
</dbReference>
<evidence type="ECO:0000313" key="7">
    <source>
        <dbReference type="Proteomes" id="UP001204142"/>
    </source>
</evidence>
<reference evidence="6 7" key="1">
    <citation type="submission" date="2022-07" db="EMBL/GenBank/DDBJ databases">
        <authorList>
            <person name="Xamxidin M."/>
            <person name="Wu M."/>
        </authorList>
    </citation>
    <scope>NUCLEOTIDE SEQUENCE [LARGE SCALE GENOMIC DNA]</scope>
    <source>
        <strain evidence="6 7">NBRC 111650</strain>
    </source>
</reference>
<evidence type="ECO:0000256" key="1">
    <source>
        <dbReference type="ARBA" id="ARBA00022723"/>
    </source>
</evidence>
<evidence type="ECO:0000256" key="2">
    <source>
        <dbReference type="ARBA" id="ARBA00022801"/>
    </source>
</evidence>
<evidence type="ECO:0000259" key="5">
    <source>
        <dbReference type="SMART" id="SM00849"/>
    </source>
</evidence>